<protein>
    <submittedName>
        <fullName evidence="1">Uncharacterized protein</fullName>
    </submittedName>
</protein>
<name>A0A7J7TNB3_RHIFE</name>
<organism evidence="1 2">
    <name type="scientific">Rhinolophus ferrumequinum</name>
    <name type="common">Greater horseshoe bat</name>
    <dbReference type="NCBI Taxonomy" id="59479"/>
    <lineage>
        <taxon>Eukaryota</taxon>
        <taxon>Metazoa</taxon>
        <taxon>Chordata</taxon>
        <taxon>Craniata</taxon>
        <taxon>Vertebrata</taxon>
        <taxon>Euteleostomi</taxon>
        <taxon>Mammalia</taxon>
        <taxon>Eutheria</taxon>
        <taxon>Laurasiatheria</taxon>
        <taxon>Chiroptera</taxon>
        <taxon>Yinpterochiroptera</taxon>
        <taxon>Rhinolophoidea</taxon>
        <taxon>Rhinolophidae</taxon>
        <taxon>Rhinolophinae</taxon>
        <taxon>Rhinolophus</taxon>
    </lineage>
</organism>
<accession>A0A7J7TNB3</accession>
<evidence type="ECO:0000313" key="2">
    <source>
        <dbReference type="Proteomes" id="UP000585614"/>
    </source>
</evidence>
<gene>
    <name evidence="1" type="ORF">mRhiFer1_008781</name>
</gene>
<comment type="caution">
    <text evidence="1">The sequence shown here is derived from an EMBL/GenBank/DDBJ whole genome shotgun (WGS) entry which is preliminary data.</text>
</comment>
<proteinExistence type="predicted"/>
<dbReference type="AlphaFoldDB" id="A0A7J7TNB3"/>
<dbReference type="EMBL" id="JACAGC010000019">
    <property type="protein sequence ID" value="KAF6301873.1"/>
    <property type="molecule type" value="Genomic_DNA"/>
</dbReference>
<dbReference type="Proteomes" id="UP000585614">
    <property type="component" value="Unassembled WGS sequence"/>
</dbReference>
<sequence>MSMCGGWEVLFLLRNETYVSPIWMPQWRLVGWREGSFPGQLDRCRGCRPNPVPGLRQGATTGWALVTSRSWDWAPRVWTLFLHLCRHQQVCFTVEEEALTLCRDHHKTAKRKQARILCAAA</sequence>
<reference evidence="1 2" key="1">
    <citation type="journal article" date="2020" name="Nature">
        <title>Six reference-quality genomes reveal evolution of bat adaptations.</title>
        <authorList>
            <person name="Jebb D."/>
            <person name="Huang Z."/>
            <person name="Pippel M."/>
            <person name="Hughes G.M."/>
            <person name="Lavrichenko K."/>
            <person name="Devanna P."/>
            <person name="Winkler S."/>
            <person name="Jermiin L.S."/>
            <person name="Skirmuntt E.C."/>
            <person name="Katzourakis A."/>
            <person name="Burkitt-Gray L."/>
            <person name="Ray D.A."/>
            <person name="Sullivan K.A.M."/>
            <person name="Roscito J.G."/>
            <person name="Kirilenko B.M."/>
            <person name="Davalos L.M."/>
            <person name="Corthals A.P."/>
            <person name="Power M.L."/>
            <person name="Jones G."/>
            <person name="Ransome R.D."/>
            <person name="Dechmann D.K.N."/>
            <person name="Locatelli A.G."/>
            <person name="Puechmaille S.J."/>
            <person name="Fedrigo O."/>
            <person name="Jarvis E.D."/>
            <person name="Hiller M."/>
            <person name="Vernes S.C."/>
            <person name="Myers E.W."/>
            <person name="Teeling E.C."/>
        </authorList>
    </citation>
    <scope>NUCLEOTIDE SEQUENCE [LARGE SCALE GENOMIC DNA]</scope>
    <source>
        <strain evidence="1">MRhiFer1</strain>
        <tissue evidence="1">Lung</tissue>
    </source>
</reference>
<evidence type="ECO:0000313" key="1">
    <source>
        <dbReference type="EMBL" id="KAF6301873.1"/>
    </source>
</evidence>